<name>A0A1H6CM83_9HYPH</name>
<proteinExistence type="predicted"/>
<evidence type="ECO:0000313" key="2">
    <source>
        <dbReference type="Proteomes" id="UP000236743"/>
    </source>
</evidence>
<sequence>MPEGYATTTRRRVIGFAGNHTVIPDAAKRRSGIHRRAKLVKVSALRWIPSQARDDEAACRGTSAGAVSVCRWRRREPQSWTPAGMSASVTPTDSMFLMMTLRISPSPRLNSSQVLT</sequence>
<accession>A0A1H6CM83</accession>
<dbReference type="AlphaFoldDB" id="A0A1H6CM83"/>
<protein>
    <submittedName>
        <fullName evidence="1">Uncharacterized protein</fullName>
    </submittedName>
</protein>
<organism evidence="1 2">
    <name type="scientific">Bosea lathyri</name>
    <dbReference type="NCBI Taxonomy" id="1036778"/>
    <lineage>
        <taxon>Bacteria</taxon>
        <taxon>Pseudomonadati</taxon>
        <taxon>Pseudomonadota</taxon>
        <taxon>Alphaproteobacteria</taxon>
        <taxon>Hyphomicrobiales</taxon>
        <taxon>Boseaceae</taxon>
        <taxon>Bosea</taxon>
    </lineage>
</organism>
<dbReference type="EMBL" id="FNUY01000011">
    <property type="protein sequence ID" value="SEG74159.1"/>
    <property type="molecule type" value="Genomic_DNA"/>
</dbReference>
<dbReference type="Proteomes" id="UP000236743">
    <property type="component" value="Unassembled WGS sequence"/>
</dbReference>
<keyword evidence="2" id="KW-1185">Reference proteome</keyword>
<reference evidence="1 2" key="1">
    <citation type="submission" date="2016-10" db="EMBL/GenBank/DDBJ databases">
        <authorList>
            <person name="de Groot N.N."/>
        </authorList>
    </citation>
    <scope>NUCLEOTIDE SEQUENCE [LARGE SCALE GENOMIC DNA]</scope>
    <source>
        <strain evidence="1 2">DSM 26656</strain>
    </source>
</reference>
<gene>
    <name evidence="1" type="ORF">SAMN04488115_11157</name>
</gene>
<evidence type="ECO:0000313" key="1">
    <source>
        <dbReference type="EMBL" id="SEG74159.1"/>
    </source>
</evidence>